<keyword evidence="2" id="KW-0808">Transferase</keyword>
<comment type="caution">
    <text evidence="2">The sequence shown here is derived from an EMBL/GenBank/DDBJ whole genome shotgun (WGS) entry which is preliminary data.</text>
</comment>
<dbReference type="OrthoDB" id="5562925at2"/>
<gene>
    <name evidence="2" type="ORF">DS909_22420</name>
</gene>
<dbReference type="Proteomes" id="UP000252706">
    <property type="component" value="Unassembled WGS sequence"/>
</dbReference>
<proteinExistence type="predicted"/>
<feature type="domain" description="Sulphotransferase Stf0" evidence="1">
    <location>
        <begin position="6"/>
        <end position="249"/>
    </location>
</feature>
<sequence length="253" mass="28262">MPRYQSYIICTSPRSGSTLLCKLLEATGQSGHPGSHFHQPSIAAWLDDYGLSDRHFADPVSRLSAIFEAARQTGTGTTGMFGLRLQRHSFDFFMQKLAVLHPDQTHDADRIQTAFGRTLFIHLTRDNKLDQAISRVIAEQSGLWHKAADGSELERLSAPQTPTYDAARISEHITTLTAYDAQWQRWFDQQRLSPVRVSYDDLSHAPAQQLARILDALDLDPALATDITAPTAKLSDQTNQAWAQRYQAEASTP</sequence>
<dbReference type="Pfam" id="PF09037">
    <property type="entry name" value="Sulphotransf"/>
    <property type="match status" value="1"/>
</dbReference>
<dbReference type="Gene3D" id="3.40.50.300">
    <property type="entry name" value="P-loop containing nucleotide triphosphate hydrolases"/>
    <property type="match status" value="1"/>
</dbReference>
<protein>
    <submittedName>
        <fullName evidence="2">Sulfotransferase</fullName>
    </submittedName>
</protein>
<evidence type="ECO:0000259" key="1">
    <source>
        <dbReference type="Pfam" id="PF09037"/>
    </source>
</evidence>
<dbReference type="InterPro" id="IPR027417">
    <property type="entry name" value="P-loop_NTPase"/>
</dbReference>
<dbReference type="InterPro" id="IPR015124">
    <property type="entry name" value="Stf0"/>
</dbReference>
<reference evidence="2 3" key="1">
    <citation type="submission" date="2018-07" db="EMBL/GenBank/DDBJ databases">
        <title>Modular assembly of carbohydrate-degrading microbial communities in the ocean.</title>
        <authorList>
            <person name="Enke T.N."/>
            <person name="Datta M.S."/>
            <person name="Schwartzman J.A."/>
            <person name="Cermak N."/>
            <person name="Schmitz D.A."/>
            <person name="Barrere J."/>
            <person name="Cordero O.X."/>
        </authorList>
    </citation>
    <scope>NUCLEOTIDE SEQUENCE [LARGE SCALE GENOMIC DNA]</scope>
    <source>
        <strain evidence="2 3">C3M10</strain>
    </source>
</reference>
<dbReference type="GO" id="GO:0016740">
    <property type="term" value="F:transferase activity"/>
    <property type="evidence" value="ECO:0007669"/>
    <property type="project" value="UniProtKB-KW"/>
</dbReference>
<dbReference type="InterPro" id="IPR024628">
    <property type="entry name" value="Sulfotransferase_Stf0_dom"/>
</dbReference>
<dbReference type="SUPFAM" id="SSF52540">
    <property type="entry name" value="P-loop containing nucleoside triphosphate hydrolases"/>
    <property type="match status" value="1"/>
</dbReference>
<dbReference type="PIRSF" id="PIRSF021497">
    <property type="entry name" value="Sulphotransferase_Stf0"/>
    <property type="match status" value="1"/>
</dbReference>
<name>A0A366WKA2_9RHOB</name>
<accession>A0A366WKA2</accession>
<organism evidence="2 3">
    <name type="scientific">Phaeobacter gallaeciensis</name>
    <dbReference type="NCBI Taxonomy" id="60890"/>
    <lineage>
        <taxon>Bacteria</taxon>
        <taxon>Pseudomonadati</taxon>
        <taxon>Pseudomonadota</taxon>
        <taxon>Alphaproteobacteria</taxon>
        <taxon>Rhodobacterales</taxon>
        <taxon>Roseobacteraceae</taxon>
        <taxon>Phaeobacter</taxon>
    </lineage>
</organism>
<dbReference type="AlphaFoldDB" id="A0A366WKA2"/>
<evidence type="ECO:0000313" key="2">
    <source>
        <dbReference type="EMBL" id="RBW49697.1"/>
    </source>
</evidence>
<evidence type="ECO:0000313" key="3">
    <source>
        <dbReference type="Proteomes" id="UP000252706"/>
    </source>
</evidence>
<dbReference type="EMBL" id="QOCE01000053">
    <property type="protein sequence ID" value="RBW49697.1"/>
    <property type="molecule type" value="Genomic_DNA"/>
</dbReference>